<dbReference type="RefSeq" id="WP_186655519.1">
    <property type="nucleotide sequence ID" value="NZ_CP077095.1"/>
</dbReference>
<keyword evidence="3" id="KW-1185">Reference proteome</keyword>
<dbReference type="KEGG" id="pxn:HU772_006265"/>
<dbReference type="EMBL" id="CP077095">
    <property type="protein sequence ID" value="QXI39687.1"/>
    <property type="molecule type" value="Genomic_DNA"/>
</dbReference>
<reference evidence="2 3" key="2">
    <citation type="journal article" date="2021" name="Microorganisms">
        <title>The Ever-Expanding Pseudomonas Genus: Description of 43 New Species and Partition of the Pseudomonas putida Group.</title>
        <authorList>
            <person name="Girard L."/>
            <person name="Lood C."/>
            <person name="Hofte M."/>
            <person name="Vandamme P."/>
            <person name="Rokni-Zadeh H."/>
            <person name="van Noort V."/>
            <person name="Lavigne R."/>
            <person name="De Mot R."/>
        </authorList>
    </citation>
    <scope>NUCLEOTIDE SEQUENCE [LARGE SCALE GENOMIC DNA]</scope>
    <source>
        <strain evidence="2 3">RW9S1A</strain>
    </source>
</reference>
<protein>
    <recommendedName>
        <fullName evidence="1">Dermonecrotic toxin N-terminal domain-containing protein</fullName>
    </recommendedName>
</protein>
<proteinExistence type="predicted"/>
<evidence type="ECO:0000259" key="1">
    <source>
        <dbReference type="Pfam" id="PF20178"/>
    </source>
</evidence>
<feature type="domain" description="Dermonecrotic toxin N-terminal" evidence="1">
    <location>
        <begin position="30"/>
        <end position="285"/>
    </location>
</feature>
<accession>A0A9E6PZD1</accession>
<dbReference type="Gene3D" id="3.90.176.10">
    <property type="entry name" value="Toxin ADP-ribosyltransferase, Chain A, domain 1"/>
    <property type="match status" value="1"/>
</dbReference>
<dbReference type="Proteomes" id="UP000633418">
    <property type="component" value="Chromosome"/>
</dbReference>
<evidence type="ECO:0000313" key="2">
    <source>
        <dbReference type="EMBL" id="QXI39687.1"/>
    </source>
</evidence>
<dbReference type="AlphaFoldDB" id="A0A9E6PZD1"/>
<reference evidence="2 3" key="1">
    <citation type="journal article" date="2020" name="Microorganisms">
        <title>Reliable Identification of Environmental Pseudomonas Isolates Using the rpoD Gene.</title>
        <authorList>
            <consortium name="The Broad Institute Genome Sequencing Platform"/>
            <person name="Girard L."/>
            <person name="Lood C."/>
            <person name="Rokni-Zadeh H."/>
            <person name="van Noort V."/>
            <person name="Lavigne R."/>
            <person name="De Mot R."/>
        </authorList>
    </citation>
    <scope>NUCLEOTIDE SEQUENCE [LARGE SCALE GENOMIC DNA]</scope>
    <source>
        <strain evidence="2 3">RW9S1A</strain>
    </source>
</reference>
<sequence length="846" mass="94379">MSDLKQRALRFFQAMRAGHPLARLVYQVIQDYPDPFVMANQEAARIITQRTGKSFDPRFVWWHQFATAISSTKTYNGWRHSGAPVKSLRMTDLVIARFDLFFQDATDQLDLQGGFYRQGANAGTFDERNEVRMLAVDVQQDLWALDFAELYRAQVARFWSDHGDDFPVLAKINLLGQAAVALRAGLLDATDVARVRDMAARGLDSVLPTVEQLRRDGSRTVLEVNHYGLGHADRASFYSLHAADGRVMLYQPWASEALRRFDSDLAMAAWLRRALQDTTSFEQFLAAAQSDPLDAERNDAARIALQSVADAPSDAAAQTLLAYLRTPIAADFFTRLAVQSRREMEAHADAIPSNSQLRRRMGRGYLSAFINTFGGLAPLGWPVSLSLLGAGLIKLGLDVDTAARAADDQTRRQALLDAMLDSVFGALSLTDLAFQSSFATLAYQPPFHESNALISHWRVIERPDPLLAEFASNRQLIAELIEEGPLRGVQVHADGSTWITLNDRHYRVRYSDELLTWLIVPAEVAEAYAPLRPVRLGTDGEWQVLEPPSSLAGDTPPAVGFGSGPSPFWDTYTQVDQVRSMRLSANARVRQKKLLKGLPTLGADQLPAEDGDKIYCVMVNGVPEYSYLHEGDGYRNELIDYYTDESSQVNKVLRSGVYEHDDVDSYIAKLADTLERLPKSNAVTLYRGGSDARNTGGRHFRSGRVGVGDILINTDLTSFTENPYIVPEFAATLARDGNQQWVFDDSSVIYELPAASYHSGTPISAFSMMWEEAETLFLPGNYFEVSKVEQVYGNHYHFIRVVLKQTTRPAQGPVYDLRTGQLFDRATFSSRIRTTALAERFFPVAP</sequence>
<name>A0A9E6PZD1_9PSED</name>
<evidence type="ECO:0000313" key="3">
    <source>
        <dbReference type="Proteomes" id="UP000633418"/>
    </source>
</evidence>
<gene>
    <name evidence="2" type="ORF">HU772_006265</name>
</gene>
<dbReference type="PROSITE" id="PS51996">
    <property type="entry name" value="TR_MART"/>
    <property type="match status" value="1"/>
</dbReference>
<dbReference type="InterPro" id="IPR046673">
    <property type="entry name" value="ToxA_N"/>
</dbReference>
<dbReference type="SUPFAM" id="SSF56399">
    <property type="entry name" value="ADP-ribosylation"/>
    <property type="match status" value="1"/>
</dbReference>
<organism evidence="2 3">
    <name type="scientific">Pseudomonas xantholysinigenes</name>
    <dbReference type="NCBI Taxonomy" id="2745490"/>
    <lineage>
        <taxon>Bacteria</taxon>
        <taxon>Pseudomonadati</taxon>
        <taxon>Pseudomonadota</taxon>
        <taxon>Gammaproteobacteria</taxon>
        <taxon>Pseudomonadales</taxon>
        <taxon>Pseudomonadaceae</taxon>
        <taxon>Pseudomonas</taxon>
    </lineage>
</organism>
<dbReference type="Pfam" id="PF20178">
    <property type="entry name" value="ToxA_N"/>
    <property type="match status" value="1"/>
</dbReference>